<comment type="caution">
    <text evidence="1">The sequence shown here is derived from an EMBL/GenBank/DDBJ whole genome shotgun (WGS) entry which is preliminary data.</text>
</comment>
<protein>
    <submittedName>
        <fullName evidence="1">Reverse gyrase</fullName>
    </submittedName>
</protein>
<dbReference type="EMBL" id="BGKA01000187">
    <property type="protein sequence ID" value="GBH19065.1"/>
    <property type="molecule type" value="Genomic_DNA"/>
</dbReference>
<organism evidence="1 2">
    <name type="scientific">Pseudomonas syringae pv. actinidiae</name>
    <dbReference type="NCBI Taxonomy" id="103796"/>
    <lineage>
        <taxon>Bacteria</taxon>
        <taxon>Pseudomonadati</taxon>
        <taxon>Pseudomonadota</taxon>
        <taxon>Gammaproteobacteria</taxon>
        <taxon>Pseudomonadales</taxon>
        <taxon>Pseudomonadaceae</taxon>
        <taxon>Pseudomonas</taxon>
        <taxon>Pseudomonas syringae</taxon>
    </lineage>
</organism>
<reference evidence="1 2" key="1">
    <citation type="submission" date="2018-04" db="EMBL/GenBank/DDBJ databases">
        <title>Draft genome sequence of Pseudomonas syringae pv. actinidiae biovar 3 strains isolated from kiwifruit in Kagawa prefecture.</title>
        <authorList>
            <person name="Tabuchi M."/>
            <person name="Saito M."/>
            <person name="Fujiwara S."/>
            <person name="Sasa N."/>
            <person name="Akimitsu K."/>
            <person name="Gomi K."/>
            <person name="Konishi-Sugita S."/>
            <person name="Hamano K."/>
            <person name="Kataoka I."/>
        </authorList>
    </citation>
    <scope>NUCLEOTIDE SEQUENCE [LARGE SCALE GENOMIC DNA]</scope>
    <source>
        <strain evidence="1 2">MAFF212211</strain>
    </source>
</reference>
<dbReference type="Proteomes" id="UP000248291">
    <property type="component" value="Unassembled WGS sequence"/>
</dbReference>
<evidence type="ECO:0000313" key="1">
    <source>
        <dbReference type="EMBL" id="GBH19065.1"/>
    </source>
</evidence>
<sequence>MTVLRPKVKLDCQFDVMHAVTITQQHVQFAKRLAAQPDRQVGGNDLHPRRVLYRELPEPFVIAAQSPGCRQRQPVFQRAAVTVEAPEEVCELFRGVYPLAACQWMALRPGCGFKHGWREDHPGKVAHLGVAQLAGQVDKAGK</sequence>
<name>A0AAN4TMN7_PSESF</name>
<dbReference type="AlphaFoldDB" id="A0AAN4TMN7"/>
<accession>A0AAN4TMN7</accession>
<gene>
    <name evidence="1" type="ORF">KPSA3_05065</name>
</gene>
<evidence type="ECO:0000313" key="2">
    <source>
        <dbReference type="Proteomes" id="UP000248291"/>
    </source>
</evidence>
<proteinExistence type="predicted"/>